<dbReference type="EMBL" id="PIQN01000008">
    <property type="protein sequence ID" value="PKA42934.1"/>
    <property type="molecule type" value="Genomic_DNA"/>
</dbReference>
<protein>
    <submittedName>
        <fullName evidence="1">Uncharacterized protein</fullName>
    </submittedName>
</protein>
<reference evidence="1 3" key="1">
    <citation type="submission" date="2017-11" db="EMBL/GenBank/DDBJ databases">
        <authorList>
            <person name="Han C.G."/>
        </authorList>
    </citation>
    <scope>NUCLEOTIDE SEQUENCE [LARGE SCALE GENOMIC DNA]</scope>
    <source>
        <strain evidence="1 3">HCNT1</strain>
    </source>
</reference>
<dbReference type="Proteomes" id="UP001060123">
    <property type="component" value="Chromosome"/>
</dbReference>
<evidence type="ECO:0000313" key="3">
    <source>
        <dbReference type="Proteomes" id="UP000232164"/>
    </source>
</evidence>
<keyword evidence="4" id="KW-1185">Reference proteome</keyword>
<evidence type="ECO:0000313" key="1">
    <source>
        <dbReference type="EMBL" id="PKA42934.1"/>
    </source>
</evidence>
<proteinExistence type="predicted"/>
<dbReference type="RefSeq" id="WP_084606397.1">
    <property type="nucleotide sequence ID" value="NZ_CP104143.1"/>
</dbReference>
<dbReference type="Proteomes" id="UP000232164">
    <property type="component" value="Unassembled WGS sequence"/>
</dbReference>
<reference evidence="1 3" key="2">
    <citation type="submission" date="2017-12" db="EMBL/GenBank/DDBJ databases">
        <title>Genome sequence of Rhizobium sullae HCNT1 isolated from Sulla coronaria nodules and featuring peculiar denitrification phenotypes.</title>
        <authorList>
            <person name="De Diego-Diaz B."/>
            <person name="Treu L."/>
            <person name="Campanaro S."/>
            <person name="Da Silva Duarte V."/>
            <person name="Basaglia M."/>
            <person name="Favaro L."/>
            <person name="Casella S."/>
            <person name="Squartini A."/>
        </authorList>
    </citation>
    <scope>NUCLEOTIDE SEQUENCE [LARGE SCALE GENOMIC DNA]</scope>
    <source>
        <strain evidence="1 3">HCNT1</strain>
    </source>
</reference>
<dbReference type="EMBL" id="CP104143">
    <property type="protein sequence ID" value="UWU15602.1"/>
    <property type="molecule type" value="Genomic_DNA"/>
</dbReference>
<name>A0A2N0DA43_RHISU</name>
<evidence type="ECO:0000313" key="4">
    <source>
        <dbReference type="Proteomes" id="UP001060123"/>
    </source>
</evidence>
<sequence>MDAGMDMTFPGGKANWRCDRVEIHCCTHPVEMIDCRQFKRRMFLVQGGQVAIGRKRGIHFKNFTLCME</sequence>
<gene>
    <name evidence="1" type="ORF">CWR43_12660</name>
    <name evidence="2" type="ORF">N2599_06265</name>
</gene>
<dbReference type="AlphaFoldDB" id="A0A2N0DA43"/>
<reference evidence="2" key="3">
    <citation type="submission" date="2022-09" db="EMBL/GenBank/DDBJ databases">
        <title>Australian commercial rhizobial inoculants.</title>
        <authorList>
            <person name="Kohlmeier M.G."/>
            <person name="O'Hara G.W."/>
            <person name="Colombi E."/>
            <person name="Ramsay J.P."/>
            <person name="Terpolilli J."/>
        </authorList>
    </citation>
    <scope>NUCLEOTIDE SEQUENCE</scope>
    <source>
        <strain evidence="2">WSM1592</strain>
    </source>
</reference>
<organism evidence="1 3">
    <name type="scientific">Rhizobium sullae</name>
    <name type="common">Rhizobium hedysari</name>
    <dbReference type="NCBI Taxonomy" id="50338"/>
    <lineage>
        <taxon>Bacteria</taxon>
        <taxon>Pseudomonadati</taxon>
        <taxon>Pseudomonadota</taxon>
        <taxon>Alphaproteobacteria</taxon>
        <taxon>Hyphomicrobiales</taxon>
        <taxon>Rhizobiaceae</taxon>
        <taxon>Rhizobium/Agrobacterium group</taxon>
        <taxon>Rhizobium</taxon>
    </lineage>
</organism>
<accession>A0A2N0DA43</accession>
<evidence type="ECO:0000313" key="2">
    <source>
        <dbReference type="EMBL" id="UWU15602.1"/>
    </source>
</evidence>